<reference evidence="3 4" key="1">
    <citation type="submission" date="2019-05" db="EMBL/GenBank/DDBJ databases">
        <title>Verrucobacter flavum gen. nov., sp. nov. a new member of the family Verrucomicrobiaceae.</title>
        <authorList>
            <person name="Szuroczki S."/>
            <person name="Abbaszade G."/>
            <person name="Szabo A."/>
            <person name="Felfoldi T."/>
            <person name="Schumann P."/>
            <person name="Boka K."/>
            <person name="Keki Z."/>
            <person name="Toumi M."/>
            <person name="Toth E."/>
        </authorList>
    </citation>
    <scope>NUCLEOTIDE SEQUENCE [LARGE SCALE GENOMIC DNA]</scope>
    <source>
        <strain evidence="3 4">MG-N-17</strain>
    </source>
</reference>
<dbReference type="EMBL" id="VAUV01000004">
    <property type="protein sequence ID" value="TLD71844.1"/>
    <property type="molecule type" value="Genomic_DNA"/>
</dbReference>
<feature type="transmembrane region" description="Helical" evidence="1">
    <location>
        <begin position="130"/>
        <end position="148"/>
    </location>
</feature>
<organism evidence="3 4">
    <name type="scientific">Phragmitibacter flavus</name>
    <dbReference type="NCBI Taxonomy" id="2576071"/>
    <lineage>
        <taxon>Bacteria</taxon>
        <taxon>Pseudomonadati</taxon>
        <taxon>Verrucomicrobiota</taxon>
        <taxon>Verrucomicrobiia</taxon>
        <taxon>Verrucomicrobiales</taxon>
        <taxon>Verrucomicrobiaceae</taxon>
        <taxon>Phragmitibacter</taxon>
    </lineage>
</organism>
<dbReference type="SUPFAM" id="SSF48317">
    <property type="entry name" value="Acid phosphatase/Vanadium-dependent haloperoxidase"/>
    <property type="match status" value="1"/>
</dbReference>
<keyword evidence="1" id="KW-0472">Membrane</keyword>
<feature type="transmembrane region" description="Helical" evidence="1">
    <location>
        <begin position="88"/>
        <end position="110"/>
    </location>
</feature>
<dbReference type="SMART" id="SM00014">
    <property type="entry name" value="acidPPc"/>
    <property type="match status" value="1"/>
</dbReference>
<proteinExistence type="predicted"/>
<name>A0A5R8KHP3_9BACT</name>
<evidence type="ECO:0000313" key="3">
    <source>
        <dbReference type="EMBL" id="TLD71844.1"/>
    </source>
</evidence>
<keyword evidence="4" id="KW-1185">Reference proteome</keyword>
<gene>
    <name evidence="3" type="ORF">FEM03_06625</name>
</gene>
<dbReference type="PANTHER" id="PTHR14969">
    <property type="entry name" value="SPHINGOSINE-1-PHOSPHATE PHOSPHOHYDROLASE"/>
    <property type="match status" value="1"/>
</dbReference>
<comment type="caution">
    <text evidence="3">The sequence shown here is derived from an EMBL/GenBank/DDBJ whole genome shotgun (WGS) entry which is preliminary data.</text>
</comment>
<evidence type="ECO:0000256" key="1">
    <source>
        <dbReference type="SAM" id="Phobius"/>
    </source>
</evidence>
<feature type="transmembrane region" description="Helical" evidence="1">
    <location>
        <begin position="187"/>
        <end position="208"/>
    </location>
</feature>
<dbReference type="InterPro" id="IPR036938">
    <property type="entry name" value="PAP2/HPO_sf"/>
</dbReference>
<evidence type="ECO:0000313" key="4">
    <source>
        <dbReference type="Proteomes" id="UP000306196"/>
    </source>
</evidence>
<dbReference type="Pfam" id="PF01569">
    <property type="entry name" value="PAP2"/>
    <property type="match status" value="1"/>
</dbReference>
<sequence length="227" mass="24402">MLLALLCVISGVWGFAELADEIVDNDSRPFDEKVLLMFRVAGDNTLPVGPHWLPEATRDITALGGGTIITLVTIAVLGFFWLRGKHALMWLVLASVVGGGFISTTLKNLFDRERPSVVEHLTTVTSPSFPSGHSMLAAVTYLTLGALLARTTRNPYEKAYYLVGAVALSVLIGISRIYLGVHYPTDVLAGWCAGLVWASLCVMAARWLQRKGAVESADETSAAQPGS</sequence>
<dbReference type="CDD" id="cd03392">
    <property type="entry name" value="PAP2_like_2"/>
    <property type="match status" value="1"/>
</dbReference>
<accession>A0A5R8KHP3</accession>
<keyword evidence="1" id="KW-0812">Transmembrane</keyword>
<dbReference type="Gene3D" id="1.20.144.10">
    <property type="entry name" value="Phosphatidic acid phosphatase type 2/haloperoxidase"/>
    <property type="match status" value="1"/>
</dbReference>
<dbReference type="InterPro" id="IPR000326">
    <property type="entry name" value="PAP2/HPO"/>
</dbReference>
<feature type="transmembrane region" description="Helical" evidence="1">
    <location>
        <begin position="160"/>
        <end position="181"/>
    </location>
</feature>
<keyword evidence="1" id="KW-1133">Transmembrane helix</keyword>
<dbReference type="PANTHER" id="PTHR14969:SF13">
    <property type="entry name" value="AT30094P"/>
    <property type="match status" value="1"/>
</dbReference>
<feature type="transmembrane region" description="Helical" evidence="1">
    <location>
        <begin position="60"/>
        <end position="81"/>
    </location>
</feature>
<dbReference type="AlphaFoldDB" id="A0A5R8KHP3"/>
<protein>
    <submittedName>
        <fullName evidence="3">Phosphatase PAP2 family protein</fullName>
    </submittedName>
</protein>
<dbReference type="OrthoDB" id="9789113at2"/>
<dbReference type="Proteomes" id="UP000306196">
    <property type="component" value="Unassembled WGS sequence"/>
</dbReference>
<evidence type="ECO:0000259" key="2">
    <source>
        <dbReference type="SMART" id="SM00014"/>
    </source>
</evidence>
<feature type="domain" description="Phosphatidic acid phosphatase type 2/haloperoxidase" evidence="2">
    <location>
        <begin position="88"/>
        <end position="202"/>
    </location>
</feature>